<dbReference type="EMBL" id="CM035419">
    <property type="protein sequence ID" value="KAH7416290.1"/>
    <property type="molecule type" value="Genomic_DNA"/>
</dbReference>
<feature type="region of interest" description="Disordered" evidence="1">
    <location>
        <begin position="1"/>
        <end position="21"/>
    </location>
</feature>
<organism evidence="2 3">
    <name type="scientific">Ceratopteris richardii</name>
    <name type="common">Triangle waterfern</name>
    <dbReference type="NCBI Taxonomy" id="49495"/>
    <lineage>
        <taxon>Eukaryota</taxon>
        <taxon>Viridiplantae</taxon>
        <taxon>Streptophyta</taxon>
        <taxon>Embryophyta</taxon>
        <taxon>Tracheophyta</taxon>
        <taxon>Polypodiopsida</taxon>
        <taxon>Polypodiidae</taxon>
        <taxon>Polypodiales</taxon>
        <taxon>Pteridineae</taxon>
        <taxon>Pteridaceae</taxon>
        <taxon>Parkerioideae</taxon>
        <taxon>Ceratopteris</taxon>
    </lineage>
</organism>
<accession>A0A8T2T9V6</accession>
<protein>
    <submittedName>
        <fullName evidence="2">Uncharacterized protein</fullName>
    </submittedName>
</protein>
<name>A0A8T2T9V6_CERRI</name>
<evidence type="ECO:0000313" key="2">
    <source>
        <dbReference type="EMBL" id="KAH7416290.1"/>
    </source>
</evidence>
<dbReference type="AlphaFoldDB" id="A0A8T2T9V6"/>
<evidence type="ECO:0000313" key="3">
    <source>
        <dbReference type="Proteomes" id="UP000825935"/>
    </source>
</evidence>
<keyword evidence="3" id="KW-1185">Reference proteome</keyword>
<proteinExistence type="predicted"/>
<reference evidence="2" key="1">
    <citation type="submission" date="2021-08" db="EMBL/GenBank/DDBJ databases">
        <title>WGS assembly of Ceratopteris richardii.</title>
        <authorList>
            <person name="Marchant D.B."/>
            <person name="Chen G."/>
            <person name="Jenkins J."/>
            <person name="Shu S."/>
            <person name="Leebens-Mack J."/>
            <person name="Grimwood J."/>
            <person name="Schmutz J."/>
            <person name="Soltis P."/>
            <person name="Soltis D."/>
            <person name="Chen Z.-H."/>
        </authorList>
    </citation>
    <scope>NUCLEOTIDE SEQUENCE</scope>
    <source>
        <strain evidence="2">Whitten #5841</strain>
        <tissue evidence="2">Leaf</tissue>
    </source>
</reference>
<evidence type="ECO:0000256" key="1">
    <source>
        <dbReference type="SAM" id="MobiDB-lite"/>
    </source>
</evidence>
<dbReference type="Proteomes" id="UP000825935">
    <property type="component" value="Chromosome 14"/>
</dbReference>
<comment type="caution">
    <text evidence="2">The sequence shown here is derived from an EMBL/GenBank/DDBJ whole genome shotgun (WGS) entry which is preliminary data.</text>
</comment>
<feature type="compositionally biased region" description="Basic and acidic residues" evidence="1">
    <location>
        <begin position="1"/>
        <end position="11"/>
    </location>
</feature>
<sequence length="158" mass="16773">MIVALGRRDGGTDPIANAQASQQQGKDEIDIIVCVADQYVQYDEAAIILAFLANLEPSDASLLPPLKVIALEVVSDLLPESGHSPACDNALLADATTSFVVKESSTISHQPTLDDNVNVLSTFGVDECAEARNTTISPDLVSEEYAIISTFLTAPQEL</sequence>
<gene>
    <name evidence="2" type="ORF">KP509_14G084600</name>
</gene>